<evidence type="ECO:0000256" key="2">
    <source>
        <dbReference type="ARBA" id="ARBA00022862"/>
    </source>
</evidence>
<comment type="caution">
    <text evidence="9">The sequence shown here is derived from an EMBL/GenBank/DDBJ whole genome shotgun (WGS) entry which is preliminary data.</text>
</comment>
<keyword evidence="7" id="KW-0812">Transmembrane</keyword>
<dbReference type="GO" id="GO:0008379">
    <property type="term" value="F:thioredoxin peroxidase activity"/>
    <property type="evidence" value="ECO:0007669"/>
    <property type="project" value="UniProtKB-UniRule"/>
</dbReference>
<comment type="subunit">
    <text evidence="6">Homodimer.</text>
</comment>
<comment type="catalytic activity">
    <reaction evidence="6">
        <text>a hydroperoxide + [thioredoxin]-dithiol = an alcohol + [thioredoxin]-disulfide + H2O</text>
        <dbReference type="Rhea" id="RHEA:62620"/>
        <dbReference type="Rhea" id="RHEA-COMP:10698"/>
        <dbReference type="Rhea" id="RHEA-COMP:10700"/>
        <dbReference type="ChEBI" id="CHEBI:15377"/>
        <dbReference type="ChEBI" id="CHEBI:29950"/>
        <dbReference type="ChEBI" id="CHEBI:30879"/>
        <dbReference type="ChEBI" id="CHEBI:35924"/>
        <dbReference type="ChEBI" id="CHEBI:50058"/>
        <dbReference type="EC" id="1.11.1.24"/>
    </reaction>
</comment>
<dbReference type="EC" id="1.11.1.24" evidence="6"/>
<organism evidence="9 10">
    <name type="scientific">Phocaeicola plebeius CAG:211</name>
    <dbReference type="NCBI Taxonomy" id="1263052"/>
    <lineage>
        <taxon>Bacteria</taxon>
        <taxon>Pseudomonadati</taxon>
        <taxon>Bacteroidota</taxon>
        <taxon>Bacteroidia</taxon>
        <taxon>Bacteroidales</taxon>
        <taxon>Bacteroidaceae</taxon>
        <taxon>Phocaeicola</taxon>
    </lineage>
</organism>
<reference evidence="9" key="1">
    <citation type="submission" date="2012-11" db="EMBL/GenBank/DDBJ databases">
        <title>Dependencies among metagenomic species, viruses, plasmids and units of genetic variation.</title>
        <authorList>
            <person name="Nielsen H.B."/>
            <person name="Almeida M."/>
            <person name="Juncker A.S."/>
            <person name="Rasmussen S."/>
            <person name="Li J."/>
            <person name="Sunagawa S."/>
            <person name="Plichta D."/>
            <person name="Gautier L."/>
            <person name="Le Chatelier E."/>
            <person name="Peletier E."/>
            <person name="Bonde I."/>
            <person name="Nielsen T."/>
            <person name="Manichanh C."/>
            <person name="Arumugam M."/>
            <person name="Batto J."/>
            <person name="Santos M.B.Q.D."/>
            <person name="Blom N."/>
            <person name="Borruel N."/>
            <person name="Burgdorf K.S."/>
            <person name="Boumezbeur F."/>
            <person name="Casellas F."/>
            <person name="Dore J."/>
            <person name="Guarner F."/>
            <person name="Hansen T."/>
            <person name="Hildebrand F."/>
            <person name="Kaas R.S."/>
            <person name="Kennedy S."/>
            <person name="Kristiansen K."/>
            <person name="Kultima J.R."/>
            <person name="Leonard P."/>
            <person name="Levenez F."/>
            <person name="Lund O."/>
            <person name="Moumen B."/>
            <person name="Le Paslier D."/>
            <person name="Pons N."/>
            <person name="Pedersen O."/>
            <person name="Prifti E."/>
            <person name="Qin J."/>
            <person name="Raes J."/>
            <person name="Tap J."/>
            <person name="Tims S."/>
            <person name="Ussery D.W."/>
            <person name="Yamada T."/>
            <person name="MetaHit consortium"/>
            <person name="Renault P."/>
            <person name="Sicheritz-Ponten T."/>
            <person name="Bork P."/>
            <person name="Wang J."/>
            <person name="Brunak S."/>
            <person name="Ehrlich S.D."/>
        </authorList>
    </citation>
    <scope>NUCLEOTIDE SEQUENCE [LARGE SCALE GENOMIC DNA]</scope>
</reference>
<dbReference type="InterPro" id="IPR050455">
    <property type="entry name" value="Tpx_Peroxidase_subfamily"/>
</dbReference>
<dbReference type="Gene3D" id="3.40.30.10">
    <property type="entry name" value="Glutaredoxin"/>
    <property type="match status" value="1"/>
</dbReference>
<feature type="active site" description="Cysteine sulfenic acid (-SOH) intermediate" evidence="6">
    <location>
        <position position="133"/>
    </location>
</feature>
<dbReference type="CDD" id="cd03014">
    <property type="entry name" value="PRX_Atyp2cys"/>
    <property type="match status" value="1"/>
</dbReference>
<evidence type="ECO:0000259" key="8">
    <source>
        <dbReference type="PROSITE" id="PS51352"/>
    </source>
</evidence>
<dbReference type="EMBL" id="CBAT010000058">
    <property type="protein sequence ID" value="CCZ86657.1"/>
    <property type="molecule type" value="Genomic_DNA"/>
</dbReference>
<dbReference type="PROSITE" id="PS01265">
    <property type="entry name" value="TPX"/>
    <property type="match status" value="1"/>
</dbReference>
<keyword evidence="1 6" id="KW-0575">Peroxidase</keyword>
<feature type="transmembrane region" description="Helical" evidence="7">
    <location>
        <begin position="41"/>
        <end position="62"/>
    </location>
</feature>
<keyword evidence="4 6" id="KW-1015">Disulfide bond</keyword>
<evidence type="ECO:0000256" key="6">
    <source>
        <dbReference type="HAMAP-Rule" id="MF_00269"/>
    </source>
</evidence>
<comment type="miscellaneous">
    <text evidence="6">The active site is a conserved redox-active cysteine residue, the peroxidatic cysteine (C(P)), which makes the nucleophilic attack on the peroxide substrate. The peroxide oxidizes the C(P)-SH to cysteine sulfenic acid (C(P)-SOH), which then reacts with another cysteine residue, the resolving cysteine (C(R)), to form a disulfide bridge. The disulfide is subsequently reduced by an appropriate electron donor to complete the catalytic cycle. In this atypical 2-Cys peroxiredoxin, C(R) is present in the same subunit to form an intramolecular disulfide. The disulfide is subsequently reduced by thioredoxin.</text>
</comment>
<feature type="domain" description="Thioredoxin" evidence="8">
    <location>
        <begin position="91"/>
        <end position="239"/>
    </location>
</feature>
<gene>
    <name evidence="6" type="primary">tpx</name>
    <name evidence="9" type="ORF">BN536_01507</name>
</gene>
<feature type="disulfide bond" description="Redox-active" evidence="6">
    <location>
        <begin position="133"/>
        <end position="167"/>
    </location>
</feature>
<keyword evidence="7" id="KW-1133">Transmembrane helix</keyword>
<dbReference type="InterPro" id="IPR013766">
    <property type="entry name" value="Thioredoxin_domain"/>
</dbReference>
<dbReference type="AlphaFoldDB" id="R5W1K5"/>
<dbReference type="PANTHER" id="PTHR43110:SF1">
    <property type="entry name" value="THIOL PEROXIDASE"/>
    <property type="match status" value="1"/>
</dbReference>
<dbReference type="InterPro" id="IPR018219">
    <property type="entry name" value="Tpx_CS"/>
</dbReference>
<evidence type="ECO:0000256" key="7">
    <source>
        <dbReference type="SAM" id="Phobius"/>
    </source>
</evidence>
<comment type="similarity">
    <text evidence="6">Belongs to the peroxiredoxin family. Tpx subfamily.</text>
</comment>
<dbReference type="HAMAP" id="MF_00269">
    <property type="entry name" value="Tpx"/>
    <property type="match status" value="1"/>
</dbReference>
<keyword evidence="7" id="KW-0472">Membrane</keyword>
<dbReference type="Proteomes" id="UP000018372">
    <property type="component" value="Unassembled WGS sequence"/>
</dbReference>
<dbReference type="InterPro" id="IPR013740">
    <property type="entry name" value="Redoxin"/>
</dbReference>
<evidence type="ECO:0000256" key="1">
    <source>
        <dbReference type="ARBA" id="ARBA00022559"/>
    </source>
</evidence>
<dbReference type="InterPro" id="IPR002065">
    <property type="entry name" value="TPX"/>
</dbReference>
<dbReference type="Pfam" id="PF08534">
    <property type="entry name" value="Redoxin"/>
    <property type="match status" value="1"/>
</dbReference>
<proteinExistence type="inferred from homology"/>
<evidence type="ECO:0000313" key="9">
    <source>
        <dbReference type="EMBL" id="CCZ86657.1"/>
    </source>
</evidence>
<evidence type="ECO:0000256" key="5">
    <source>
        <dbReference type="ARBA" id="ARBA00023284"/>
    </source>
</evidence>
<keyword evidence="2 6" id="KW-0049">Antioxidant</keyword>
<comment type="function">
    <text evidence="6">Thiol-specific peroxidase that catalyzes the reduction of hydrogen peroxide and organic hydroperoxides to water and alcohols, respectively. Plays a role in cell protection against oxidative stress by detoxifying peroxides.</text>
</comment>
<evidence type="ECO:0000313" key="10">
    <source>
        <dbReference type="Proteomes" id="UP000018372"/>
    </source>
</evidence>
<keyword evidence="5 6" id="KW-0676">Redox-active center</keyword>
<dbReference type="PROSITE" id="PS51352">
    <property type="entry name" value="THIOREDOXIN_2"/>
    <property type="match status" value="1"/>
</dbReference>
<name>R5W1K5_9BACT</name>
<evidence type="ECO:0000256" key="3">
    <source>
        <dbReference type="ARBA" id="ARBA00023002"/>
    </source>
</evidence>
<protein>
    <recommendedName>
        <fullName evidence="6">Thiol peroxidase</fullName>
        <shortName evidence="6">Tpx</shortName>
        <ecNumber evidence="6">1.11.1.24</ecNumber>
    </recommendedName>
    <alternativeName>
        <fullName evidence="6">Peroxiredoxin tpx</fullName>
        <shortName evidence="6">Prx</shortName>
    </alternativeName>
    <alternativeName>
        <fullName evidence="6">Thioredoxin peroxidase</fullName>
    </alternativeName>
    <alternativeName>
        <fullName evidence="6">Thioredoxin-dependent peroxiredoxin</fullName>
    </alternativeName>
</protein>
<accession>R5W1K5</accession>
<dbReference type="NCBIfam" id="NF001808">
    <property type="entry name" value="PRK00522.1"/>
    <property type="match status" value="1"/>
</dbReference>
<keyword evidence="3 6" id="KW-0560">Oxidoreductase</keyword>
<sequence>MHSLSSVVFCLSIHNNPYICFSKNLLTFNALTLYYFYMKEISTILWMAAIWMIGLMPVRAAAGVPGRDLQSEKGETVICRGVETHTSGPMLQMGQVAPDFHAVNAKMEEVSLSDFKGKKVILNIFPSLDTPTCALSVRQFNVRAAGLENTVVLCISMDLPFAQSRFCSTEGLDNVIPLSVFRSRDFVAHYGLQLADGPLEGLMARAVIVVDESGKVSYTQLVENISHEPDYEAALKAAQ</sequence>
<dbReference type="InterPro" id="IPR036249">
    <property type="entry name" value="Thioredoxin-like_sf"/>
</dbReference>
<evidence type="ECO:0000256" key="4">
    <source>
        <dbReference type="ARBA" id="ARBA00023157"/>
    </source>
</evidence>
<dbReference type="PANTHER" id="PTHR43110">
    <property type="entry name" value="THIOL PEROXIDASE"/>
    <property type="match status" value="1"/>
</dbReference>
<dbReference type="SUPFAM" id="SSF52833">
    <property type="entry name" value="Thioredoxin-like"/>
    <property type="match status" value="1"/>
</dbReference>